<sequence>MELKIVSPQEGGFVKEIKWNNEELKAEIAEKMQEYKSLVFTEETMKDAKADRAKLNKLKTAFEDERKRIKKLCMEPYETFEKQVKEVIALIEEPIRLIDQQIKEVEERKKLEKKGQILEYYEEHIGALKGVLPFEKLFKQEYLNASKSMKSITEEMSGAIQRVNNDLDTIEGFGSKYELQIKDVYLRTLDLSSAMQEKARLEEVERRLAEKKEEERKAQEIAAKAAASKQSEERSESEKIEETRAAEQKVEEKEPQTSPEPQLFQMDFRIWGTREQIMGLRQYLIDHNIRFGKVE</sequence>
<keyword evidence="4" id="KW-1185">Reference proteome</keyword>
<evidence type="ECO:0008006" key="5">
    <source>
        <dbReference type="Google" id="ProtNLM"/>
    </source>
</evidence>
<evidence type="ECO:0000256" key="2">
    <source>
        <dbReference type="SAM" id="MobiDB-lite"/>
    </source>
</evidence>
<dbReference type="RefSeq" id="WP_281874176.1">
    <property type="nucleotide sequence ID" value="NZ_BSBO01000050.1"/>
</dbReference>
<protein>
    <recommendedName>
        <fullName evidence="5">DUF1351 domain-containing protein</fullName>
    </recommendedName>
</protein>
<dbReference type="InterPro" id="IPR009785">
    <property type="entry name" value="Prophage_Lj928_Orf309"/>
</dbReference>
<proteinExistence type="predicted"/>
<evidence type="ECO:0000256" key="1">
    <source>
        <dbReference type="SAM" id="Coils"/>
    </source>
</evidence>
<accession>A0A9W6FFT0</accession>
<feature type="compositionally biased region" description="Basic and acidic residues" evidence="2">
    <location>
        <begin position="208"/>
        <end position="219"/>
    </location>
</feature>
<dbReference type="AlphaFoldDB" id="A0A9W6FFT0"/>
<feature type="compositionally biased region" description="Low complexity" evidence="2">
    <location>
        <begin position="220"/>
        <end position="229"/>
    </location>
</feature>
<reference evidence="3 4" key="1">
    <citation type="journal article" date="2023" name="Int. J. Syst. Evol. Microbiol.">
        <title>Sellimonas catena sp. nov., isolated from human faeces.</title>
        <authorList>
            <person name="Hisatomi A."/>
            <person name="Ohkuma M."/>
            <person name="Sakamoto M."/>
        </authorList>
    </citation>
    <scope>NUCLEOTIDE SEQUENCE [LARGE SCALE GENOMIC DNA]</scope>
    <source>
        <strain evidence="3 4">12EGH17</strain>
    </source>
</reference>
<feature type="compositionally biased region" description="Basic and acidic residues" evidence="2">
    <location>
        <begin position="230"/>
        <end position="255"/>
    </location>
</feature>
<name>A0A9W6FFT0_9FIRM</name>
<keyword evidence="1" id="KW-0175">Coiled coil</keyword>
<dbReference type="Pfam" id="PF07083">
    <property type="entry name" value="DUF1351"/>
    <property type="match status" value="1"/>
</dbReference>
<dbReference type="EMBL" id="BSBO01000050">
    <property type="protein sequence ID" value="GLG06160.1"/>
    <property type="molecule type" value="Genomic_DNA"/>
</dbReference>
<organism evidence="3 4">
    <name type="scientific">Sellimonas catena</name>
    <dbReference type="NCBI Taxonomy" id="2994035"/>
    <lineage>
        <taxon>Bacteria</taxon>
        <taxon>Bacillati</taxon>
        <taxon>Bacillota</taxon>
        <taxon>Clostridia</taxon>
        <taxon>Lachnospirales</taxon>
        <taxon>Lachnospiraceae</taxon>
        <taxon>Sellimonas</taxon>
    </lineage>
</organism>
<feature type="region of interest" description="Disordered" evidence="2">
    <location>
        <begin position="208"/>
        <end position="263"/>
    </location>
</feature>
<dbReference type="Proteomes" id="UP001145145">
    <property type="component" value="Unassembled WGS sequence"/>
</dbReference>
<comment type="caution">
    <text evidence="3">The sequence shown here is derived from an EMBL/GenBank/DDBJ whole genome shotgun (WGS) entry which is preliminary data.</text>
</comment>
<gene>
    <name evidence="3" type="ORF">Selli1_33340</name>
</gene>
<evidence type="ECO:0000313" key="4">
    <source>
        <dbReference type="Proteomes" id="UP001145145"/>
    </source>
</evidence>
<evidence type="ECO:0000313" key="3">
    <source>
        <dbReference type="EMBL" id="GLG06160.1"/>
    </source>
</evidence>
<feature type="coiled-coil region" evidence="1">
    <location>
        <begin position="14"/>
        <end position="75"/>
    </location>
</feature>